<proteinExistence type="predicted"/>
<protein>
    <submittedName>
        <fullName evidence="1">Uncharacterized protein</fullName>
    </submittedName>
</protein>
<evidence type="ECO:0000313" key="1">
    <source>
        <dbReference type="EMBL" id="KKN42816.1"/>
    </source>
</evidence>
<comment type="caution">
    <text evidence="1">The sequence shown here is derived from an EMBL/GenBank/DDBJ whole genome shotgun (WGS) entry which is preliminary data.</text>
</comment>
<gene>
    <name evidence="1" type="ORF">LCGC14_0709480</name>
</gene>
<dbReference type="AlphaFoldDB" id="A0A0F9T1B8"/>
<organism evidence="1">
    <name type="scientific">marine sediment metagenome</name>
    <dbReference type="NCBI Taxonomy" id="412755"/>
    <lineage>
        <taxon>unclassified sequences</taxon>
        <taxon>metagenomes</taxon>
        <taxon>ecological metagenomes</taxon>
    </lineage>
</organism>
<dbReference type="EMBL" id="LAZR01001555">
    <property type="protein sequence ID" value="KKN42816.1"/>
    <property type="molecule type" value="Genomic_DNA"/>
</dbReference>
<sequence>MAGLDMTRRRLSMLPWVPRIHCPIMGLPSSLAGIAPHGYLVSDVTQRGGRANMYAVWERLVEPTGLLRRHLRESA</sequence>
<accession>A0A0F9T1B8</accession>
<reference evidence="1" key="1">
    <citation type="journal article" date="2015" name="Nature">
        <title>Complex archaea that bridge the gap between prokaryotes and eukaryotes.</title>
        <authorList>
            <person name="Spang A."/>
            <person name="Saw J.H."/>
            <person name="Jorgensen S.L."/>
            <person name="Zaremba-Niedzwiedzka K."/>
            <person name="Martijn J."/>
            <person name="Lind A.E."/>
            <person name="van Eijk R."/>
            <person name="Schleper C."/>
            <person name="Guy L."/>
            <person name="Ettema T.J."/>
        </authorList>
    </citation>
    <scope>NUCLEOTIDE SEQUENCE</scope>
</reference>
<name>A0A0F9T1B8_9ZZZZ</name>